<dbReference type="InterPro" id="IPR033985">
    <property type="entry name" value="SusD-like_N"/>
</dbReference>
<evidence type="ECO:0000256" key="1">
    <source>
        <dbReference type="ARBA" id="ARBA00004442"/>
    </source>
</evidence>
<dbReference type="AlphaFoldDB" id="A0A1I0QWK3"/>
<keyword evidence="10" id="KW-1185">Reference proteome</keyword>
<evidence type="ECO:0000313" key="9">
    <source>
        <dbReference type="EMBL" id="SEW32148.1"/>
    </source>
</evidence>
<dbReference type="Gene3D" id="1.25.40.390">
    <property type="match status" value="1"/>
</dbReference>
<sequence length="529" mass="58935">MKSNMKKIYLLLSCAGLLAAGCNKSLLDTSPHDRYTEETFWKTPEAANAGLVGCYSVLRNAGVYGGKTSNNATALWEETLSPNAYNQTDALSFNSIARGTQMSNTGGIVTGRYSDCYSGIGRCNTFLAKVDEVTVLDEASRRKMKGEAYFLRALYYFMLQNYYGAVPLILDPPDKTTQAQLPRTPRAEVVARVLIDLDSATAILPVKFTGTDLGRATKGAAMALKARVLLYEASPLLNTANDPAKWKAAADAAKAVMNLGGTGYDLFANYRGLFLQANENNKEVIFDVQYIFPQQGSSFDLICTQYNTNAPLLDLAKTYYTTKGLPITDPASGYKADSPYIRRDPRLYGTFTYPGDMYRGAVINATRFAITGYGMKKYSLYDSAAPPKDKSDLKDGQSDINFIVLRYADVLMMYAEAQNEVSGPDATIFAALNRIRDRVGMPHFSETLTKEALREEIRHERRVEFAGEGLYYNDIRRWKTAETVMNASIQGYNAKNIETRTFDKNRDYWWPIPLGEKDLNPNLEQNKGY</sequence>
<organism evidence="9 10">
    <name type="scientific">Chitinophaga arvensicola</name>
    <dbReference type="NCBI Taxonomy" id="29529"/>
    <lineage>
        <taxon>Bacteria</taxon>
        <taxon>Pseudomonadati</taxon>
        <taxon>Bacteroidota</taxon>
        <taxon>Chitinophagia</taxon>
        <taxon>Chitinophagales</taxon>
        <taxon>Chitinophagaceae</taxon>
        <taxon>Chitinophaga</taxon>
    </lineage>
</organism>
<dbReference type="Pfam" id="PF07980">
    <property type="entry name" value="SusD_RagB"/>
    <property type="match status" value="1"/>
</dbReference>
<evidence type="ECO:0000256" key="2">
    <source>
        <dbReference type="ARBA" id="ARBA00006275"/>
    </source>
</evidence>
<evidence type="ECO:0000256" key="3">
    <source>
        <dbReference type="ARBA" id="ARBA00022729"/>
    </source>
</evidence>
<keyword evidence="5" id="KW-0998">Cell outer membrane</keyword>
<evidence type="ECO:0000259" key="7">
    <source>
        <dbReference type="Pfam" id="PF07980"/>
    </source>
</evidence>
<evidence type="ECO:0000256" key="4">
    <source>
        <dbReference type="ARBA" id="ARBA00023136"/>
    </source>
</evidence>
<dbReference type="PROSITE" id="PS51257">
    <property type="entry name" value="PROKAR_LIPOPROTEIN"/>
    <property type="match status" value="1"/>
</dbReference>
<evidence type="ECO:0000256" key="6">
    <source>
        <dbReference type="SAM" id="SignalP"/>
    </source>
</evidence>
<protein>
    <submittedName>
        <fullName evidence="9">Starch-binding associating with outer membrane</fullName>
    </submittedName>
</protein>
<dbReference type="EMBL" id="FOJG01000001">
    <property type="protein sequence ID" value="SEW32148.1"/>
    <property type="molecule type" value="Genomic_DNA"/>
</dbReference>
<feature type="domain" description="RagB/SusD" evidence="7">
    <location>
        <begin position="306"/>
        <end position="529"/>
    </location>
</feature>
<dbReference type="STRING" id="29529.SAMN04488122_1837"/>
<dbReference type="SUPFAM" id="SSF48452">
    <property type="entry name" value="TPR-like"/>
    <property type="match status" value="1"/>
</dbReference>
<dbReference type="InterPro" id="IPR012944">
    <property type="entry name" value="SusD_RagB_dom"/>
</dbReference>
<reference evidence="10" key="1">
    <citation type="submission" date="2016-10" db="EMBL/GenBank/DDBJ databases">
        <authorList>
            <person name="Varghese N."/>
            <person name="Submissions S."/>
        </authorList>
    </citation>
    <scope>NUCLEOTIDE SEQUENCE [LARGE SCALE GENOMIC DNA]</scope>
    <source>
        <strain evidence="10">DSM 3695</strain>
    </source>
</reference>
<dbReference type="CDD" id="cd08977">
    <property type="entry name" value="SusD"/>
    <property type="match status" value="1"/>
</dbReference>
<name>A0A1I0QWK3_9BACT</name>
<evidence type="ECO:0000259" key="8">
    <source>
        <dbReference type="Pfam" id="PF14322"/>
    </source>
</evidence>
<feature type="signal peptide" evidence="6">
    <location>
        <begin position="1"/>
        <end position="19"/>
    </location>
</feature>
<feature type="chain" id="PRO_5011554494" evidence="6">
    <location>
        <begin position="20"/>
        <end position="529"/>
    </location>
</feature>
<keyword evidence="3 6" id="KW-0732">Signal</keyword>
<dbReference type="Pfam" id="PF14322">
    <property type="entry name" value="SusD-like_3"/>
    <property type="match status" value="1"/>
</dbReference>
<feature type="domain" description="SusD-like N-terminal" evidence="8">
    <location>
        <begin position="98"/>
        <end position="230"/>
    </location>
</feature>
<dbReference type="GO" id="GO:0009279">
    <property type="term" value="C:cell outer membrane"/>
    <property type="evidence" value="ECO:0007669"/>
    <property type="project" value="UniProtKB-SubCell"/>
</dbReference>
<proteinExistence type="inferred from homology"/>
<dbReference type="Proteomes" id="UP000199310">
    <property type="component" value="Unassembled WGS sequence"/>
</dbReference>
<evidence type="ECO:0000256" key="5">
    <source>
        <dbReference type="ARBA" id="ARBA00023237"/>
    </source>
</evidence>
<gene>
    <name evidence="9" type="ORF">SAMN04488122_1837</name>
</gene>
<comment type="similarity">
    <text evidence="2">Belongs to the SusD family.</text>
</comment>
<accession>A0A1I0QWK3</accession>
<keyword evidence="4" id="KW-0472">Membrane</keyword>
<evidence type="ECO:0000313" key="10">
    <source>
        <dbReference type="Proteomes" id="UP000199310"/>
    </source>
</evidence>
<comment type="subcellular location">
    <subcellularLocation>
        <location evidence="1">Cell outer membrane</location>
    </subcellularLocation>
</comment>
<dbReference type="InterPro" id="IPR011990">
    <property type="entry name" value="TPR-like_helical_dom_sf"/>
</dbReference>